<gene>
    <name evidence="1" type="ORF">TKV_c00940</name>
</gene>
<protein>
    <submittedName>
        <fullName evidence="1">Inhibitor of sigma-G Gin</fullName>
    </submittedName>
</protein>
<dbReference type="STRING" id="2325.TKV_c00940"/>
<organism evidence="1 2">
    <name type="scientific">Thermoanaerobacter kivui</name>
    <name type="common">Acetogenium kivui</name>
    <dbReference type="NCBI Taxonomy" id="2325"/>
    <lineage>
        <taxon>Bacteria</taxon>
        <taxon>Bacillati</taxon>
        <taxon>Bacillota</taxon>
        <taxon>Clostridia</taxon>
        <taxon>Thermoanaerobacterales</taxon>
        <taxon>Thermoanaerobacteraceae</taxon>
        <taxon>Thermoanaerobacter</taxon>
    </lineage>
</organism>
<keyword evidence="2" id="KW-1185">Reference proteome</keyword>
<dbReference type="Pfam" id="PF10764">
    <property type="entry name" value="Gin"/>
    <property type="match status" value="1"/>
</dbReference>
<accession>A0A097ANA6</accession>
<dbReference type="OrthoDB" id="1753657at2"/>
<dbReference type="AlphaFoldDB" id="A0A097ANA6"/>
<reference evidence="2" key="1">
    <citation type="journal article" date="2015" name="Genome Announc.">
        <title>Whole-Genome Sequences of 80 Environmental and Clinical Isolates of Burkholderia pseudomallei.</title>
        <authorList>
            <person name="Johnson S.L."/>
            <person name="Baker A.L."/>
            <person name="Chain P.S."/>
            <person name="Currie B.J."/>
            <person name="Daligault H.E."/>
            <person name="Davenport K.W."/>
            <person name="Davis C.B."/>
            <person name="Inglis T.J."/>
            <person name="Kaestli M."/>
            <person name="Koren S."/>
            <person name="Mayo M."/>
            <person name="Merritt A.J."/>
            <person name="Price E.P."/>
            <person name="Sarovich D.S."/>
            <person name="Warner J."/>
            <person name="Rosovitz M.J."/>
        </authorList>
    </citation>
    <scope>NUCLEOTIDE SEQUENCE [LARGE SCALE GENOMIC DNA]</scope>
    <source>
        <strain evidence="2">DSM 2030</strain>
    </source>
</reference>
<dbReference type="InterPro" id="IPR019700">
    <property type="entry name" value="Sigma-G_inhibitor_Gin"/>
</dbReference>
<name>A0A097ANA6_THEKI</name>
<evidence type="ECO:0000313" key="1">
    <source>
        <dbReference type="EMBL" id="AIS51299.1"/>
    </source>
</evidence>
<dbReference type="Proteomes" id="UP000029669">
    <property type="component" value="Chromosome"/>
</dbReference>
<dbReference type="EMBL" id="CP009170">
    <property type="protein sequence ID" value="AIS51299.1"/>
    <property type="molecule type" value="Genomic_DNA"/>
</dbReference>
<dbReference type="HOGENOM" id="CLU_187385_2_0_9"/>
<dbReference type="eggNOG" id="ENOG50331HU">
    <property type="taxonomic scope" value="Bacteria"/>
</dbReference>
<dbReference type="RefSeq" id="WP_084574141.1">
    <property type="nucleotide sequence ID" value="NZ_CP009170.1"/>
</dbReference>
<sequence length="74" mass="8927">MVLHMESIATKRKCFICEQESQDGIEVLGKFLCTECQHKLINLSPLDEAYDFYRRKMIDIWEGYMKDIKYENRM</sequence>
<proteinExistence type="predicted"/>
<dbReference type="KEGG" id="tki:TKV_c00940"/>
<evidence type="ECO:0000313" key="2">
    <source>
        <dbReference type="Proteomes" id="UP000029669"/>
    </source>
</evidence>